<feature type="transmembrane region" description="Helical" evidence="1">
    <location>
        <begin position="7"/>
        <end position="29"/>
    </location>
</feature>
<dbReference type="Proteomes" id="UP000032141">
    <property type="component" value="Chromosome C7"/>
</dbReference>
<keyword evidence="1" id="KW-0472">Membrane</keyword>
<name>A0A0D3D5C1_BRAOL</name>
<keyword evidence="1" id="KW-1133">Transmembrane helix</keyword>
<evidence type="ECO:0000313" key="2">
    <source>
        <dbReference type="EnsemblPlants" id="Bo7g039030.1"/>
    </source>
</evidence>
<dbReference type="HOGENOM" id="CLU_2416343_0_0_1"/>
<reference evidence="2 3" key="1">
    <citation type="journal article" date="2014" name="Genome Biol.">
        <title>Transcriptome and methylome profiling reveals relics of genome dominance in the mesopolyploid Brassica oleracea.</title>
        <authorList>
            <person name="Parkin I.A."/>
            <person name="Koh C."/>
            <person name="Tang H."/>
            <person name="Robinson S.J."/>
            <person name="Kagale S."/>
            <person name="Clarke W.E."/>
            <person name="Town C.D."/>
            <person name="Nixon J."/>
            <person name="Krishnakumar V."/>
            <person name="Bidwell S.L."/>
            <person name="Denoeud F."/>
            <person name="Belcram H."/>
            <person name="Links M.G."/>
            <person name="Just J."/>
            <person name="Clarke C."/>
            <person name="Bender T."/>
            <person name="Huebert T."/>
            <person name="Mason A.S."/>
            <person name="Pires J.C."/>
            <person name="Barker G."/>
            <person name="Moore J."/>
            <person name="Walley P.G."/>
            <person name="Manoli S."/>
            <person name="Batley J."/>
            <person name="Edwards D."/>
            <person name="Nelson M.N."/>
            <person name="Wang X."/>
            <person name="Paterson A.H."/>
            <person name="King G."/>
            <person name="Bancroft I."/>
            <person name="Chalhoub B."/>
            <person name="Sharpe A.G."/>
        </authorList>
    </citation>
    <scope>NUCLEOTIDE SEQUENCE</scope>
    <source>
        <strain evidence="2 3">cv. TO1000</strain>
    </source>
</reference>
<dbReference type="AlphaFoldDB" id="A0A0D3D5C1"/>
<keyword evidence="1" id="KW-0812">Transmembrane</keyword>
<dbReference type="Gramene" id="Bo7g039030.1">
    <property type="protein sequence ID" value="Bo7g039030.1"/>
    <property type="gene ID" value="Bo7g039030"/>
</dbReference>
<sequence length="92" mass="10384">MLGLNVFANVLNLVSLTTVIVMNVVKLNVVAPTLLMVQEDPLLHLSTNVFTPFVICIISVYTINLPINFIFFIFPDRTLYEMASVEVRGRKK</sequence>
<accession>A0A0D3D5C1</accession>
<keyword evidence="3" id="KW-1185">Reference proteome</keyword>
<feature type="transmembrane region" description="Helical" evidence="1">
    <location>
        <begin position="49"/>
        <end position="74"/>
    </location>
</feature>
<evidence type="ECO:0000256" key="1">
    <source>
        <dbReference type="SAM" id="Phobius"/>
    </source>
</evidence>
<reference evidence="2" key="2">
    <citation type="submission" date="2015-03" db="UniProtKB">
        <authorList>
            <consortium name="EnsemblPlants"/>
        </authorList>
    </citation>
    <scope>IDENTIFICATION</scope>
</reference>
<dbReference type="EnsemblPlants" id="Bo7g039030.1">
    <property type="protein sequence ID" value="Bo7g039030.1"/>
    <property type="gene ID" value="Bo7g039030"/>
</dbReference>
<proteinExistence type="predicted"/>
<protein>
    <submittedName>
        <fullName evidence="2">Uncharacterized protein</fullName>
    </submittedName>
</protein>
<evidence type="ECO:0000313" key="3">
    <source>
        <dbReference type="Proteomes" id="UP000032141"/>
    </source>
</evidence>
<organism evidence="2 3">
    <name type="scientific">Brassica oleracea var. oleracea</name>
    <dbReference type="NCBI Taxonomy" id="109376"/>
    <lineage>
        <taxon>Eukaryota</taxon>
        <taxon>Viridiplantae</taxon>
        <taxon>Streptophyta</taxon>
        <taxon>Embryophyta</taxon>
        <taxon>Tracheophyta</taxon>
        <taxon>Spermatophyta</taxon>
        <taxon>Magnoliopsida</taxon>
        <taxon>eudicotyledons</taxon>
        <taxon>Gunneridae</taxon>
        <taxon>Pentapetalae</taxon>
        <taxon>rosids</taxon>
        <taxon>malvids</taxon>
        <taxon>Brassicales</taxon>
        <taxon>Brassicaceae</taxon>
        <taxon>Brassiceae</taxon>
        <taxon>Brassica</taxon>
    </lineage>
</organism>